<name>A0A2X4W0A4_LEDLE</name>
<dbReference type="InterPro" id="IPR011042">
    <property type="entry name" value="6-blade_b-propeller_TolB-like"/>
</dbReference>
<proteinExistence type="predicted"/>
<keyword evidence="2" id="KW-1185">Reference proteome</keyword>
<dbReference type="EMBL" id="LS483476">
    <property type="protein sequence ID" value="SQI57596.1"/>
    <property type="molecule type" value="Genomic_DNA"/>
</dbReference>
<dbReference type="SUPFAM" id="SSF50952">
    <property type="entry name" value="Soluble quinoprotein glucose dehydrogenase"/>
    <property type="match status" value="1"/>
</dbReference>
<protein>
    <submittedName>
        <fullName evidence="1">Putative membrane-bound dehydrogenase domain</fullName>
    </submittedName>
</protein>
<dbReference type="Proteomes" id="UP000249134">
    <property type="component" value="Chromosome 1"/>
</dbReference>
<dbReference type="KEGG" id="blen:NCTC4824_02090"/>
<sequence>MSQTELLKRKVNVEDIALPKGYKIDVFARGLTTPINITFSDDGDMLVGDAGITSGNGKIFRLTASGPQLIAKGFNPPLTGITFYKGDIYVSHRGFITKVKPDGKKENVLSGLPSFGDHHNNRVIFGPDGKMYFGQGTATNSGIVGEDNDWVEKYPFFHDYPGGFTPLNGHNFKSSNILSNSPDDNIWTGAYSPFGVPSYQGELIKGITRANGSILRANPDGSELELIAWGLRNPFRLRFDRQNRLFCGNHGIDVRGSRPIANSPDEFQWIRSGIWYGWPDYTGGMPVTDPFFRPEGKSQPTFLLTQHPMQPPKPITTFAPHSAIMGFDFNFDPDFAPVEEAYIAEFGSNAPTTTGGKPAPKVGHRISRINVNSGKVTTFAINKSGLAASATGGGGLERPIDVIFGKRKDMYIADFGITNPNSSYPFEPQSGIIWKITKL</sequence>
<accession>A0A2X4W0A4</accession>
<dbReference type="Gene3D" id="2.120.10.30">
    <property type="entry name" value="TolB, C-terminal domain"/>
    <property type="match status" value="1"/>
</dbReference>
<evidence type="ECO:0000313" key="2">
    <source>
        <dbReference type="Proteomes" id="UP000249134"/>
    </source>
</evidence>
<dbReference type="InterPro" id="IPR011041">
    <property type="entry name" value="Quinoprot_gluc/sorb_DH_b-prop"/>
</dbReference>
<gene>
    <name evidence="1" type="ORF">NCTC4824_02090</name>
</gene>
<dbReference type="RefSeq" id="WP_231955924.1">
    <property type="nucleotide sequence ID" value="NZ_CBCSGM010000001.1"/>
</dbReference>
<reference evidence="1 2" key="1">
    <citation type="submission" date="2018-06" db="EMBL/GenBank/DDBJ databases">
        <authorList>
            <consortium name="Pathogen Informatics"/>
            <person name="Doyle S."/>
        </authorList>
    </citation>
    <scope>NUCLEOTIDE SEQUENCE [LARGE SCALE GENOMIC DNA]</scope>
    <source>
        <strain evidence="1 2">NCTC4824</strain>
    </source>
</reference>
<dbReference type="PANTHER" id="PTHR19328">
    <property type="entry name" value="HEDGEHOG-INTERACTING PROTEIN"/>
    <property type="match status" value="1"/>
</dbReference>
<dbReference type="AlphaFoldDB" id="A0A2X4W0A4"/>
<dbReference type="STRING" id="1348624.GCA_001591545_01152"/>
<evidence type="ECO:0000313" key="1">
    <source>
        <dbReference type="EMBL" id="SQI57596.1"/>
    </source>
</evidence>
<dbReference type="PANTHER" id="PTHR19328:SF53">
    <property type="entry name" value="MEMBRANE PROTEIN"/>
    <property type="match status" value="1"/>
</dbReference>
<organism evidence="1 2">
    <name type="scientific">Lederbergia lenta</name>
    <name type="common">Bacillus lentus</name>
    <dbReference type="NCBI Taxonomy" id="1467"/>
    <lineage>
        <taxon>Bacteria</taxon>
        <taxon>Bacillati</taxon>
        <taxon>Bacillota</taxon>
        <taxon>Bacilli</taxon>
        <taxon>Bacillales</taxon>
        <taxon>Bacillaceae</taxon>
        <taxon>Lederbergia</taxon>
    </lineage>
</organism>